<name>A0A7U2F468_PHANO</name>
<reference evidence="2" key="1">
    <citation type="journal article" date="2021" name="BMC Genomics">
        <title>Chromosome-level genome assembly and manually-curated proteome of model necrotroph Parastagonospora nodorum Sn15 reveals a genome-wide trove of candidate effector homologs, and redundancy of virulence-related functions within an accessory chromosome.</title>
        <authorList>
            <person name="Bertazzoni S."/>
            <person name="Jones D.A.B."/>
            <person name="Phan H.T."/>
            <person name="Tan K.-C."/>
            <person name="Hane J.K."/>
        </authorList>
    </citation>
    <scope>NUCLEOTIDE SEQUENCE [LARGE SCALE GENOMIC DNA]</scope>
    <source>
        <strain evidence="2">SN15 / ATCC MYA-4574 / FGSC 10173)</strain>
    </source>
</reference>
<protein>
    <submittedName>
        <fullName evidence="1">Uncharacterized protein</fullName>
    </submittedName>
</protein>
<dbReference type="Proteomes" id="UP000663193">
    <property type="component" value="Chromosome 8"/>
</dbReference>
<dbReference type="EMBL" id="CP069030">
    <property type="protein sequence ID" value="QRC98363.1"/>
    <property type="molecule type" value="Genomic_DNA"/>
</dbReference>
<evidence type="ECO:0000313" key="1">
    <source>
        <dbReference type="EMBL" id="QRC98363.1"/>
    </source>
</evidence>
<proteinExistence type="predicted"/>
<gene>
    <name evidence="1" type="ORF">JI435_303220</name>
</gene>
<keyword evidence="2" id="KW-1185">Reference proteome</keyword>
<sequence>MPVRIGKAVTLLHGYVMRLEVTLSDWRNGYPRRHDRVDLLCHIMLHMRERDIELRGRKQCSSHELHRWALEDHQAIPNFAAVQYQGAHSFVTITAHKDLCHIERVGICDTATVRGSASIHGCLKSIDCIPFPPWHRGCPDMDATSSSTH</sequence>
<dbReference type="AlphaFoldDB" id="A0A7U2F468"/>
<accession>A0A7U2F468</accession>
<organism evidence="1 2">
    <name type="scientific">Phaeosphaeria nodorum (strain SN15 / ATCC MYA-4574 / FGSC 10173)</name>
    <name type="common">Glume blotch fungus</name>
    <name type="synonym">Parastagonospora nodorum</name>
    <dbReference type="NCBI Taxonomy" id="321614"/>
    <lineage>
        <taxon>Eukaryota</taxon>
        <taxon>Fungi</taxon>
        <taxon>Dikarya</taxon>
        <taxon>Ascomycota</taxon>
        <taxon>Pezizomycotina</taxon>
        <taxon>Dothideomycetes</taxon>
        <taxon>Pleosporomycetidae</taxon>
        <taxon>Pleosporales</taxon>
        <taxon>Pleosporineae</taxon>
        <taxon>Phaeosphaeriaceae</taxon>
        <taxon>Parastagonospora</taxon>
    </lineage>
</organism>
<dbReference type="VEuPathDB" id="FungiDB:JI435_303220"/>
<evidence type="ECO:0000313" key="2">
    <source>
        <dbReference type="Proteomes" id="UP000663193"/>
    </source>
</evidence>